<dbReference type="AlphaFoldDB" id="A0A089NZ46"/>
<proteinExistence type="predicted"/>
<gene>
    <name evidence="2" type="ORF">MOC_4927</name>
</gene>
<keyword evidence="3" id="KW-1185">Reference proteome</keyword>
<evidence type="ECO:0000256" key="1">
    <source>
        <dbReference type="SAM" id="SignalP"/>
    </source>
</evidence>
<evidence type="ECO:0000313" key="3">
    <source>
        <dbReference type="Proteomes" id="UP000029492"/>
    </source>
</evidence>
<evidence type="ECO:0000313" key="2">
    <source>
        <dbReference type="EMBL" id="AIQ92682.1"/>
    </source>
</evidence>
<dbReference type="EMBL" id="CP003811">
    <property type="protein sequence ID" value="AIQ92682.1"/>
    <property type="molecule type" value="Genomic_DNA"/>
</dbReference>
<name>A0A089NZ46_9HYPH</name>
<dbReference type="InterPro" id="IPR024291">
    <property type="entry name" value="DUF3829"/>
</dbReference>
<dbReference type="eggNOG" id="ENOG502ZCMG">
    <property type="taxonomic scope" value="Bacteria"/>
</dbReference>
<dbReference type="Proteomes" id="UP000029492">
    <property type="component" value="Chromosome"/>
</dbReference>
<dbReference type="RefSeq" id="WP_052083692.1">
    <property type="nucleotide sequence ID" value="NZ_CP003811.1"/>
</dbReference>
<dbReference type="KEGG" id="mor:MOC_4927"/>
<sequence length="319" mass="34670">MRTRTLTATTWLVLTTLLAAAPARAQAPASAPAPAGQASKPDVDPAQETIRKLNAYVGLLNRTLRAQESLSRYQSWVNMKTGPTGRERIIYGLYGLYDVRGEIAKAEAATAQPPAMPNLDGAMTRYIAAYQALAPTITEAEGYYERQDYRADKMEQGKALHAKLAVAGPAFLAARALVDAALRVEKEKSDALELAAIEAREGRKARWHVANVMTEARKVMDLLPTDAKPVVDMAAFEAALGRYAVAVKDLDGYSAANPNAFHVFESRPRALLGKLREFDAKLAKAKGDARRGAGRDVTWIVNDYNTMVSTAQTATTFSR</sequence>
<keyword evidence="1" id="KW-0732">Signal</keyword>
<protein>
    <submittedName>
        <fullName evidence="2">Protein of unassigned function</fullName>
    </submittedName>
</protein>
<feature type="chain" id="PRO_5001848229" evidence="1">
    <location>
        <begin position="26"/>
        <end position="319"/>
    </location>
</feature>
<organism evidence="2 3">
    <name type="scientific">Methylobacterium oryzae CBMB20</name>
    <dbReference type="NCBI Taxonomy" id="693986"/>
    <lineage>
        <taxon>Bacteria</taxon>
        <taxon>Pseudomonadati</taxon>
        <taxon>Pseudomonadota</taxon>
        <taxon>Alphaproteobacteria</taxon>
        <taxon>Hyphomicrobiales</taxon>
        <taxon>Methylobacteriaceae</taxon>
        <taxon>Methylobacterium</taxon>
    </lineage>
</organism>
<reference evidence="2 3" key="1">
    <citation type="journal article" date="2014" name="PLoS ONE">
        <title>Genome Information of Methylobacterium oryzae, a Plant-Probiotic Methylotroph in the Phyllosphere.</title>
        <authorList>
            <person name="Kwak M.J."/>
            <person name="Jeong H."/>
            <person name="Madhaiyan M."/>
            <person name="Lee Y."/>
            <person name="Sa T.M."/>
            <person name="Oh T.K."/>
            <person name="Kim J.F."/>
        </authorList>
    </citation>
    <scope>NUCLEOTIDE SEQUENCE [LARGE SCALE GENOMIC DNA]</scope>
    <source>
        <strain evidence="2 3">CBMB20</strain>
    </source>
</reference>
<accession>A0A089NZ46</accession>
<dbReference type="Pfam" id="PF12889">
    <property type="entry name" value="DUF3829"/>
    <property type="match status" value="1"/>
</dbReference>
<feature type="signal peptide" evidence="1">
    <location>
        <begin position="1"/>
        <end position="25"/>
    </location>
</feature>
<dbReference type="HOGENOM" id="CLU_070564_0_0_5"/>